<evidence type="ECO:0000313" key="2">
    <source>
        <dbReference type="Proteomes" id="UP001060215"/>
    </source>
</evidence>
<gene>
    <name evidence="1" type="ORF">LOK49_LG03G03882</name>
</gene>
<reference evidence="1 2" key="1">
    <citation type="journal article" date="2022" name="Plant J.">
        <title>Chromosome-level genome of Camellia lanceoleosa provides a valuable resource for understanding genome evolution and self-incompatibility.</title>
        <authorList>
            <person name="Gong W."/>
            <person name="Xiao S."/>
            <person name="Wang L."/>
            <person name="Liao Z."/>
            <person name="Chang Y."/>
            <person name="Mo W."/>
            <person name="Hu G."/>
            <person name="Li W."/>
            <person name="Zhao G."/>
            <person name="Zhu H."/>
            <person name="Hu X."/>
            <person name="Ji K."/>
            <person name="Xiang X."/>
            <person name="Song Q."/>
            <person name="Yuan D."/>
            <person name="Jin S."/>
            <person name="Zhang L."/>
        </authorList>
    </citation>
    <scope>NUCLEOTIDE SEQUENCE [LARGE SCALE GENOMIC DNA]</scope>
    <source>
        <strain evidence="1">SQ_2022a</strain>
    </source>
</reference>
<comment type="caution">
    <text evidence="1">The sequence shown here is derived from an EMBL/GenBank/DDBJ whole genome shotgun (WGS) entry which is preliminary data.</text>
</comment>
<dbReference type="EMBL" id="CM045763">
    <property type="protein sequence ID" value="KAI8023880.1"/>
    <property type="molecule type" value="Genomic_DNA"/>
</dbReference>
<accession>A0ACC0IG68</accession>
<sequence length="155" mass="16757">MESCVYPGYSGLASNGEISLVQSGLSSGWLRLWCLLVAYEAPATFHSPTPCILTLLRLYSSVVIGVKWFSLADGRRDLGWYVGLRSAFLRRVLVLVSPVLVFTHCVGGIVMLPSSFWIPRRIATALCGSVWVGTSVVVAGSGCSKAGRPCRFVQD</sequence>
<dbReference type="Proteomes" id="UP001060215">
    <property type="component" value="Chromosome 6"/>
</dbReference>
<organism evidence="1 2">
    <name type="scientific">Camellia lanceoleosa</name>
    <dbReference type="NCBI Taxonomy" id="1840588"/>
    <lineage>
        <taxon>Eukaryota</taxon>
        <taxon>Viridiplantae</taxon>
        <taxon>Streptophyta</taxon>
        <taxon>Embryophyta</taxon>
        <taxon>Tracheophyta</taxon>
        <taxon>Spermatophyta</taxon>
        <taxon>Magnoliopsida</taxon>
        <taxon>eudicotyledons</taxon>
        <taxon>Gunneridae</taxon>
        <taxon>Pentapetalae</taxon>
        <taxon>asterids</taxon>
        <taxon>Ericales</taxon>
        <taxon>Theaceae</taxon>
        <taxon>Camellia</taxon>
    </lineage>
</organism>
<keyword evidence="2" id="KW-1185">Reference proteome</keyword>
<proteinExistence type="predicted"/>
<evidence type="ECO:0000313" key="1">
    <source>
        <dbReference type="EMBL" id="KAI8023880.1"/>
    </source>
</evidence>
<name>A0ACC0IG68_9ERIC</name>
<protein>
    <submittedName>
        <fullName evidence="1">Uncharacterized protein</fullName>
    </submittedName>
</protein>